<dbReference type="AlphaFoldDB" id="A0A0F9PWL8"/>
<name>A0A0F9PWL8_9ZZZZ</name>
<feature type="transmembrane region" description="Helical" evidence="1">
    <location>
        <begin position="27"/>
        <end position="47"/>
    </location>
</feature>
<protein>
    <submittedName>
        <fullName evidence="2">Uncharacterized protein</fullName>
    </submittedName>
</protein>
<comment type="caution">
    <text evidence="2">The sequence shown here is derived from an EMBL/GenBank/DDBJ whole genome shotgun (WGS) entry which is preliminary data.</text>
</comment>
<evidence type="ECO:0000313" key="2">
    <source>
        <dbReference type="EMBL" id="KKN34619.1"/>
    </source>
</evidence>
<reference evidence="2" key="1">
    <citation type="journal article" date="2015" name="Nature">
        <title>Complex archaea that bridge the gap between prokaryotes and eukaryotes.</title>
        <authorList>
            <person name="Spang A."/>
            <person name="Saw J.H."/>
            <person name="Jorgensen S.L."/>
            <person name="Zaremba-Niedzwiedzka K."/>
            <person name="Martijn J."/>
            <person name="Lind A.E."/>
            <person name="van Eijk R."/>
            <person name="Schleper C."/>
            <person name="Guy L."/>
            <person name="Ettema T.J."/>
        </authorList>
    </citation>
    <scope>NUCLEOTIDE SEQUENCE</scope>
</reference>
<sequence length="57" mass="6503">MSDCFFILQWVFIGFALVLYNEGGFPFIASFITSLVFGGLYIGFSIIEIKSKQRNKK</sequence>
<accession>A0A0F9PWL8</accession>
<keyword evidence="1" id="KW-0472">Membrane</keyword>
<proteinExistence type="predicted"/>
<evidence type="ECO:0000256" key="1">
    <source>
        <dbReference type="SAM" id="Phobius"/>
    </source>
</evidence>
<feature type="transmembrane region" description="Helical" evidence="1">
    <location>
        <begin position="5"/>
        <end position="21"/>
    </location>
</feature>
<keyword evidence="1" id="KW-1133">Transmembrane helix</keyword>
<gene>
    <name evidence="2" type="ORF">LCGC14_0792090</name>
</gene>
<dbReference type="EMBL" id="LAZR01002095">
    <property type="protein sequence ID" value="KKN34619.1"/>
    <property type="molecule type" value="Genomic_DNA"/>
</dbReference>
<organism evidence="2">
    <name type="scientific">marine sediment metagenome</name>
    <dbReference type="NCBI Taxonomy" id="412755"/>
    <lineage>
        <taxon>unclassified sequences</taxon>
        <taxon>metagenomes</taxon>
        <taxon>ecological metagenomes</taxon>
    </lineage>
</organism>
<keyword evidence="1" id="KW-0812">Transmembrane</keyword>